<dbReference type="EMBL" id="PUHQ01000084">
    <property type="protein sequence ID" value="KAG0657218.1"/>
    <property type="molecule type" value="Genomic_DNA"/>
</dbReference>
<organism evidence="1 2">
    <name type="scientific">Rhodotorula mucilaginosa</name>
    <name type="common">Yeast</name>
    <name type="synonym">Rhodotorula rubra</name>
    <dbReference type="NCBI Taxonomy" id="5537"/>
    <lineage>
        <taxon>Eukaryota</taxon>
        <taxon>Fungi</taxon>
        <taxon>Dikarya</taxon>
        <taxon>Basidiomycota</taxon>
        <taxon>Pucciniomycotina</taxon>
        <taxon>Microbotryomycetes</taxon>
        <taxon>Sporidiobolales</taxon>
        <taxon>Sporidiobolaceae</taxon>
        <taxon>Rhodotorula</taxon>
    </lineage>
</organism>
<reference evidence="1 2" key="1">
    <citation type="submission" date="2020-11" db="EMBL/GenBank/DDBJ databases">
        <title>Kefir isolates.</title>
        <authorList>
            <person name="Marcisauskas S."/>
            <person name="Kim Y."/>
            <person name="Blasche S."/>
        </authorList>
    </citation>
    <scope>NUCLEOTIDE SEQUENCE [LARGE SCALE GENOMIC DNA]</scope>
    <source>
        <strain evidence="1 2">KR</strain>
    </source>
</reference>
<protein>
    <submittedName>
        <fullName evidence="1">Uncharacterized protein</fullName>
    </submittedName>
</protein>
<accession>A0A9P6VWT9</accession>
<gene>
    <name evidence="1" type="ORF">C6P46_006611</name>
</gene>
<sequence length="316" mass="34715">MNLAGYDQSLQVHGHVVFAQPPRSPLHAAGIELSENTDAFPFSPRGNTVLGTAKHSYGSRTSEGDSAIRTESEIPIHDGVKLELAQRSNTRSWTSGMEEAHLQLIRLKQIKAICGIEAYAHLLQGTLEKLVKLTAGNPAQSRNQGAEFAPRGYRKIEDPKAPELKCFCIQALQSPVKYPVVCASWKGHHKKYHHQFILVRYQEVALEANHVVNGDHRVVFAAGPRFIRSQSVKSKNGIIGFRAPTWPTLYGTTTLPDVLSQDKAATFGAHAHFIKVTSDAPQCMESTSDIAHIKWGDLIPHKPLLRLGLATALTGQ</sequence>
<dbReference type="AlphaFoldDB" id="A0A9P6VWT9"/>
<evidence type="ECO:0000313" key="2">
    <source>
        <dbReference type="Proteomes" id="UP000777482"/>
    </source>
</evidence>
<proteinExistence type="predicted"/>
<comment type="caution">
    <text evidence="1">The sequence shown here is derived from an EMBL/GenBank/DDBJ whole genome shotgun (WGS) entry which is preliminary data.</text>
</comment>
<keyword evidence="2" id="KW-1185">Reference proteome</keyword>
<dbReference type="Proteomes" id="UP000777482">
    <property type="component" value="Unassembled WGS sequence"/>
</dbReference>
<dbReference type="OrthoDB" id="10632158at2759"/>
<evidence type="ECO:0000313" key="1">
    <source>
        <dbReference type="EMBL" id="KAG0657218.1"/>
    </source>
</evidence>
<name>A0A9P6VWT9_RHOMI</name>